<dbReference type="Proteomes" id="UP000269591">
    <property type="component" value="Unassembled WGS sequence"/>
</dbReference>
<reference evidence="3" key="4">
    <citation type="submission" date="2021-09" db="EMBL/GenBank/DDBJ databases">
        <authorList>
            <person name="Gilroy R."/>
        </authorList>
    </citation>
    <scope>NUCLEOTIDE SEQUENCE</scope>
    <source>
        <strain evidence="3">ChiGjej6B6-11269</strain>
    </source>
</reference>
<evidence type="ECO:0000256" key="1">
    <source>
        <dbReference type="SAM" id="MobiDB-lite"/>
    </source>
</evidence>
<name>A0A3N0B067_9ACTN</name>
<dbReference type="RefSeq" id="WP_123208665.1">
    <property type="nucleotide sequence ID" value="NZ_JBHTHO010000005.1"/>
</dbReference>
<evidence type="ECO:0000313" key="4">
    <source>
        <dbReference type="EMBL" id="RNL40513.1"/>
    </source>
</evidence>
<dbReference type="Pfam" id="PF12728">
    <property type="entry name" value="HTH_17"/>
    <property type="match status" value="1"/>
</dbReference>
<accession>A0A3N0B067</accession>
<dbReference type="OrthoDB" id="9811185at2"/>
<evidence type="ECO:0000313" key="5">
    <source>
        <dbReference type="Proteomes" id="UP000269591"/>
    </source>
</evidence>
<gene>
    <name evidence="4" type="ORF">DMP06_05155</name>
    <name evidence="3" type="ORF">K8U77_08545</name>
</gene>
<keyword evidence="5" id="KW-1185">Reference proteome</keyword>
<reference evidence="4" key="2">
    <citation type="journal article" date="2019" name="Microbiol. Resour. Announc.">
        <title>Draft Genome Sequences of Type Strains of Gordonibacter faecihominis, Paraeggerthella hongkongensis, Parvibacter caecicola,Slackia equolifaciens, Slackia faecicanis, and Slackia isoflavoniconvertens.</title>
        <authorList>
            <person name="Danylec N."/>
            <person name="Stoll D.A."/>
            <person name="Dotsch A."/>
            <person name="Huch M."/>
        </authorList>
    </citation>
    <scope>NUCLEOTIDE SEQUENCE</scope>
    <source>
        <strain evidence="4">DSM 24851</strain>
    </source>
</reference>
<dbReference type="AlphaFoldDB" id="A0A3N0B067"/>
<sequence length="159" mass="17460">MVHTYEFELYPQGTSLSATPFDFDGEVKGRSRAEVSRKAVSLLRREIEQRLLHKRPMPKATFGNEPAHTDGIVLIASIDASVDAIDTITASEAAEKLGVSRARVSQMVKSGILEGYTKGNASFITCESVERRLNSKPRPGRPRLSSPKTPKKSSMELEG</sequence>
<feature type="domain" description="Helix-turn-helix" evidence="2">
    <location>
        <begin position="89"/>
        <end position="135"/>
    </location>
</feature>
<evidence type="ECO:0000313" key="3">
    <source>
        <dbReference type="EMBL" id="HJF66143.1"/>
    </source>
</evidence>
<organism evidence="4 5">
    <name type="scientific">Slackia equolifaciens</name>
    <dbReference type="NCBI Taxonomy" id="498718"/>
    <lineage>
        <taxon>Bacteria</taxon>
        <taxon>Bacillati</taxon>
        <taxon>Actinomycetota</taxon>
        <taxon>Coriobacteriia</taxon>
        <taxon>Eggerthellales</taxon>
        <taxon>Eggerthellaceae</taxon>
        <taxon>Slackia</taxon>
    </lineage>
</organism>
<dbReference type="EMBL" id="QIBX01000006">
    <property type="protein sequence ID" value="RNL40513.1"/>
    <property type="molecule type" value="Genomic_DNA"/>
</dbReference>
<reference evidence="3" key="3">
    <citation type="journal article" date="2021" name="PeerJ">
        <title>Extensive microbial diversity within the chicken gut microbiome revealed by metagenomics and culture.</title>
        <authorList>
            <person name="Gilroy R."/>
            <person name="Ravi A."/>
            <person name="Getino M."/>
            <person name="Pursley I."/>
            <person name="Horton D.L."/>
            <person name="Alikhan N.F."/>
            <person name="Baker D."/>
            <person name="Gharbi K."/>
            <person name="Hall N."/>
            <person name="Watson M."/>
            <person name="Adriaenssens E.M."/>
            <person name="Foster-Nyarko E."/>
            <person name="Jarju S."/>
            <person name="Secka A."/>
            <person name="Antonio M."/>
            <person name="Oren A."/>
            <person name="Chaudhuri R.R."/>
            <person name="La Ragione R."/>
            <person name="Hildebrand F."/>
            <person name="Pallen M.J."/>
        </authorList>
    </citation>
    <scope>NUCLEOTIDE SEQUENCE</scope>
    <source>
        <strain evidence="3">ChiGjej6B6-11269</strain>
    </source>
</reference>
<comment type="caution">
    <text evidence="4">The sequence shown here is derived from an EMBL/GenBank/DDBJ whole genome shotgun (WGS) entry which is preliminary data.</text>
</comment>
<evidence type="ECO:0000259" key="2">
    <source>
        <dbReference type="Pfam" id="PF12728"/>
    </source>
</evidence>
<dbReference type="EMBL" id="DYWI01000164">
    <property type="protein sequence ID" value="HJF66143.1"/>
    <property type="molecule type" value="Genomic_DNA"/>
</dbReference>
<dbReference type="InterPro" id="IPR041657">
    <property type="entry name" value="HTH_17"/>
</dbReference>
<feature type="region of interest" description="Disordered" evidence="1">
    <location>
        <begin position="131"/>
        <end position="159"/>
    </location>
</feature>
<proteinExistence type="predicted"/>
<dbReference type="Proteomes" id="UP000786989">
    <property type="component" value="Unassembled WGS sequence"/>
</dbReference>
<protein>
    <submittedName>
        <fullName evidence="3">Helix-turn-helix domain-containing protein</fullName>
    </submittedName>
</protein>
<reference evidence="5" key="1">
    <citation type="submission" date="2018-05" db="EMBL/GenBank/DDBJ databases">
        <title>Genome Sequencing of selected type strains of the family Eggerthellaceae.</title>
        <authorList>
            <person name="Danylec N."/>
            <person name="Stoll D.A."/>
            <person name="Doetsch A."/>
            <person name="Huch M."/>
        </authorList>
    </citation>
    <scope>NUCLEOTIDE SEQUENCE [LARGE SCALE GENOMIC DNA]</scope>
    <source>
        <strain evidence="5">DSM 24851</strain>
    </source>
</reference>